<reference evidence="5" key="2">
    <citation type="journal article" date="2007" name="Science">
        <title>Draft genome sequence of the sexually transmitted pathogen Trichomonas vaginalis.</title>
        <authorList>
            <person name="Carlton J.M."/>
            <person name="Hirt R.P."/>
            <person name="Silva J.C."/>
            <person name="Delcher A.L."/>
            <person name="Schatz M."/>
            <person name="Zhao Q."/>
            <person name="Wortman J.R."/>
            <person name="Bidwell S.L."/>
            <person name="Alsmark U.C.M."/>
            <person name="Besteiro S."/>
            <person name="Sicheritz-Ponten T."/>
            <person name="Noel C.J."/>
            <person name="Dacks J.B."/>
            <person name="Foster P.G."/>
            <person name="Simillion C."/>
            <person name="Van de Peer Y."/>
            <person name="Miranda-Saavedra D."/>
            <person name="Barton G.J."/>
            <person name="Westrop G.D."/>
            <person name="Mueller S."/>
            <person name="Dessi D."/>
            <person name="Fiori P.L."/>
            <person name="Ren Q."/>
            <person name="Paulsen I."/>
            <person name="Zhang H."/>
            <person name="Bastida-Corcuera F.D."/>
            <person name="Simoes-Barbosa A."/>
            <person name="Brown M.T."/>
            <person name="Hayes R.D."/>
            <person name="Mukherjee M."/>
            <person name="Okumura C.Y."/>
            <person name="Schneider R."/>
            <person name="Smith A.J."/>
            <person name="Vanacova S."/>
            <person name="Villalvazo M."/>
            <person name="Haas B.J."/>
            <person name="Pertea M."/>
            <person name="Feldblyum T.V."/>
            <person name="Utterback T.R."/>
            <person name="Shu C.L."/>
            <person name="Osoegawa K."/>
            <person name="de Jong P.J."/>
            <person name="Hrdy I."/>
            <person name="Horvathova L."/>
            <person name="Zubacova Z."/>
            <person name="Dolezal P."/>
            <person name="Malik S.B."/>
            <person name="Logsdon J.M. Jr."/>
            <person name="Henze K."/>
            <person name="Gupta A."/>
            <person name="Wang C.C."/>
            <person name="Dunne R.L."/>
            <person name="Upcroft J.A."/>
            <person name="Upcroft P."/>
            <person name="White O."/>
            <person name="Salzberg S.L."/>
            <person name="Tang P."/>
            <person name="Chiu C.-H."/>
            <person name="Lee Y.-S."/>
            <person name="Embley T.M."/>
            <person name="Coombs G.H."/>
            <person name="Mottram J.C."/>
            <person name="Tachezy J."/>
            <person name="Fraser-Liggett C.M."/>
            <person name="Johnson P.J."/>
        </authorList>
    </citation>
    <scope>NUCLEOTIDE SEQUENCE [LARGE SCALE GENOMIC DNA]</scope>
    <source>
        <strain evidence="5">G3</strain>
    </source>
</reference>
<feature type="repeat" description="ANK" evidence="3">
    <location>
        <begin position="531"/>
        <end position="563"/>
    </location>
</feature>
<feature type="coiled-coil region" evidence="4">
    <location>
        <begin position="1395"/>
        <end position="1443"/>
    </location>
</feature>
<evidence type="ECO:0000256" key="4">
    <source>
        <dbReference type="SAM" id="Coils"/>
    </source>
</evidence>
<name>A2DQA6_TRIV3</name>
<keyword evidence="1" id="KW-0677">Repeat</keyword>
<keyword evidence="2 3" id="KW-0040">ANK repeat</keyword>
<feature type="repeat" description="ANK" evidence="3">
    <location>
        <begin position="1325"/>
        <end position="1361"/>
    </location>
</feature>
<dbReference type="Proteomes" id="UP000001542">
    <property type="component" value="Unassembled WGS sequence"/>
</dbReference>
<dbReference type="RefSeq" id="XP_001330732.1">
    <property type="nucleotide sequence ID" value="XM_001330696.1"/>
</dbReference>
<dbReference type="InterPro" id="IPR036770">
    <property type="entry name" value="Ankyrin_rpt-contain_sf"/>
</dbReference>
<keyword evidence="4" id="KW-0175">Coiled coil</keyword>
<feature type="repeat" description="ANK" evidence="3">
    <location>
        <begin position="764"/>
        <end position="796"/>
    </location>
</feature>
<accession>A2DQA6</accession>
<dbReference type="EMBL" id="DS113231">
    <property type="protein sequence ID" value="EAY17363.1"/>
    <property type="molecule type" value="Genomic_DNA"/>
</dbReference>
<keyword evidence="6" id="KW-1185">Reference proteome</keyword>
<dbReference type="Pfam" id="PF00023">
    <property type="entry name" value="Ank"/>
    <property type="match status" value="1"/>
</dbReference>
<evidence type="ECO:0000256" key="2">
    <source>
        <dbReference type="ARBA" id="ARBA00023043"/>
    </source>
</evidence>
<protein>
    <submittedName>
        <fullName evidence="5">Uncharacterized protein</fullName>
    </submittedName>
</protein>
<feature type="repeat" description="ANK" evidence="3">
    <location>
        <begin position="1096"/>
        <end position="1128"/>
    </location>
</feature>
<feature type="repeat" description="ANK" evidence="3">
    <location>
        <begin position="797"/>
        <end position="829"/>
    </location>
</feature>
<dbReference type="eggNOG" id="KOG4177">
    <property type="taxonomic scope" value="Eukaryota"/>
</dbReference>
<evidence type="ECO:0000256" key="3">
    <source>
        <dbReference type="PROSITE-ProRule" id="PRU00023"/>
    </source>
</evidence>
<gene>
    <name evidence="5" type="ORF">TVAG_319580</name>
</gene>
<feature type="repeat" description="ANK" evidence="3">
    <location>
        <begin position="341"/>
        <end position="373"/>
    </location>
</feature>
<feature type="repeat" description="ANK" evidence="3">
    <location>
        <begin position="897"/>
        <end position="917"/>
    </location>
</feature>
<feature type="repeat" description="ANK" evidence="3">
    <location>
        <begin position="1128"/>
        <end position="1160"/>
    </location>
</feature>
<feature type="repeat" description="ANK" evidence="3">
    <location>
        <begin position="179"/>
        <end position="211"/>
    </location>
</feature>
<dbReference type="PROSITE" id="PS50088">
    <property type="entry name" value="ANK_REPEAT"/>
    <property type="match status" value="18"/>
</dbReference>
<sequence length="1542" mass="173248">MAISDDEILNSIKKPPECIPEFKLPLGELKAYKIIKKKNNYQEIINLKFDGNSRCYKGLSCLHVAIDSNSSENVKAVLEKGANPNTRDDTMSMLMLAMKSKNKDIITLLLKYGADPLFQNIDNKRAIDFGNDDSRSAFIGFQGSSKPSKDLITSAKDDKTNDILYWIAKGKDFNKPDKNGMTPFHYACSNGNLYIAWTLYKIGAQMYQEDKDGLSPLAYAIKNNRLNIVKFWHKALDIKFPIRDDSPLMYAVRKNSVEIVRYLAPFSNLKFCKTYNAETPLFVGVREDHVGCVSILLDANPSMINDTVADHTIMMYAAKFNSVKTIKLLLTKNVNPNNAFKGSNPISVAVKGGNADAVKVLIEAGVDPNSSINNGDIPLMIAIQEGYFKIVEYLLEKGANIKYTNNQSETAFIYSVKYNRSSILETLLKYVKDNDSILLRRKCLHFAIENNKIDSVETIMKSMSKDNDNKYDCLITHAKSEEMIRYLLGADKKDTKKKGKSIFGAIDECSIPGIKYWLLDNPHSIESKNENQYTPIIYASAKGSPDIVSYLISIGANRFASTDDGTDAMSMAISGDYVDIVKLLLVANVDITSPRTNGNAPVSIACENGSINFLKLMKEQKLDFNKVAQGSETPIAISVIKGKTDCVRFLVNECDISPNSVSKDQTPIVMLAILNNQLEIFKFLVDKGADINCRDQKGNTLLHQAVCSGNTNAVSICIEKGININEKRTSDQVTPYLVACYKGDEAMMNFLEGKGANTDYKTDDNINALIAAAESGNLQLVTNLLNRGFDPDVKTSLGMTPLLVACKFGHLKIVKLLESKGVDFKRKDSDGHTAFYFSCIGGDKDITKLVYGKKGFDVNDKFENDNTVLHIAAMNGHLQVVKFLKSKKAKLLEKNKEGKTPFHYAAMNNHVDVMEFIWKETHKDKDPVFIKDNDDNMPIVDAISNYAVNAVEFCLSKNCRINTKDKSGKSQLHRAAAAGDVKAIRILLKFGADINEVENNETPITVAINNEQWEVVKLLKNMKANFSSSNSLSGMHRAVQEDNVERFEMLRQLGFNVNEKGAAGKTPLMVAIEKQQQRFVSYLLDCNIDVNAVDDKGRTSLIYAVKFGNAKATEKLIDKGSNIDHNCDDATPLIISIRKDHMDCFKILLHKGAKLELPQKGGWYPIHEAAQCPNIEFLKKLLHKKVKIDVVSEVNKSSPLMCAVIYGNMENFKLLLEKGADINLLTKNGYNALHYAVTKGFFDMADILIQKGLKLDMKDANGIYLLEYCAMNNLVESIKYFLSKGTKPSIVLNGDTLLIKCIKSGSYDCAFMLIDQGVSVIISSNGELPIHACASRFYDQQSVQLAKKLIENGAYLNIRNKNKETPMSLTRWYIENDRRLAKFLKNNGAKDIDFEENLEYRKREYERKASELNARRGGIEATRKILQEECEDFEIENNKFNGRVKLYNQESDRLDNKTNSFLYMAFATDSMRERHNNRIEAHNAYGGAQICAQRELLDQQEKKLIEKVRKFKADDDQFNEENNKFQSEYKAFRDQLEIYSKL</sequence>
<feature type="repeat" description="ANK" evidence="3">
    <location>
        <begin position="374"/>
        <end position="406"/>
    </location>
</feature>
<dbReference type="SMART" id="SM00248">
    <property type="entry name" value="ANK"/>
    <property type="match status" value="37"/>
</dbReference>
<feature type="repeat" description="ANK" evidence="3">
    <location>
        <begin position="967"/>
        <end position="999"/>
    </location>
</feature>
<dbReference type="PRINTS" id="PR01415">
    <property type="entry name" value="ANKYRIN"/>
</dbReference>
<evidence type="ECO:0000313" key="6">
    <source>
        <dbReference type="Proteomes" id="UP000001542"/>
    </source>
</evidence>
<dbReference type="PANTHER" id="PTHR24198:SF165">
    <property type="entry name" value="ANKYRIN REPEAT-CONTAINING PROTEIN-RELATED"/>
    <property type="match status" value="1"/>
</dbReference>
<dbReference type="InParanoid" id="A2DQA6"/>
<dbReference type="PROSITE" id="PS50297">
    <property type="entry name" value="ANK_REP_REGION"/>
    <property type="match status" value="14"/>
</dbReference>
<feature type="repeat" description="ANK" evidence="3">
    <location>
        <begin position="1228"/>
        <end position="1260"/>
    </location>
</feature>
<dbReference type="Pfam" id="PF13606">
    <property type="entry name" value="Ank_3"/>
    <property type="match status" value="1"/>
</dbReference>
<dbReference type="OrthoDB" id="10250315at2759"/>
<feature type="repeat" description="ANK" evidence="3">
    <location>
        <begin position="1195"/>
        <end position="1227"/>
    </location>
</feature>
<dbReference type="SMR" id="A2DQA6"/>
<evidence type="ECO:0000313" key="5">
    <source>
        <dbReference type="EMBL" id="EAY17363.1"/>
    </source>
</evidence>
<feature type="repeat" description="ANK" evidence="3">
    <location>
        <begin position="697"/>
        <end position="729"/>
    </location>
</feature>
<evidence type="ECO:0000256" key="1">
    <source>
        <dbReference type="ARBA" id="ARBA00022737"/>
    </source>
</evidence>
<dbReference type="STRING" id="5722.A2DQA6"/>
<dbReference type="KEGG" id="tva:4775380"/>
<dbReference type="InterPro" id="IPR002110">
    <property type="entry name" value="Ankyrin_rpt"/>
</dbReference>
<dbReference type="VEuPathDB" id="TrichDB:TVAG_319580"/>
<dbReference type="VEuPathDB" id="TrichDB:TVAGG3_1009370"/>
<proteinExistence type="predicted"/>
<feature type="repeat" description="ANK" evidence="3">
    <location>
        <begin position="57"/>
        <end position="89"/>
    </location>
</feature>
<organism evidence="5 6">
    <name type="scientific">Trichomonas vaginalis (strain ATCC PRA-98 / G3)</name>
    <dbReference type="NCBI Taxonomy" id="412133"/>
    <lineage>
        <taxon>Eukaryota</taxon>
        <taxon>Metamonada</taxon>
        <taxon>Parabasalia</taxon>
        <taxon>Trichomonadida</taxon>
        <taxon>Trichomonadidae</taxon>
        <taxon>Trichomonas</taxon>
    </lineage>
</organism>
<reference evidence="5" key="1">
    <citation type="submission" date="2006-10" db="EMBL/GenBank/DDBJ databases">
        <authorList>
            <person name="Amadeo P."/>
            <person name="Zhao Q."/>
            <person name="Wortman J."/>
            <person name="Fraser-Liggett C."/>
            <person name="Carlton J."/>
        </authorList>
    </citation>
    <scope>NUCLEOTIDE SEQUENCE</scope>
    <source>
        <strain evidence="5">G3</strain>
    </source>
</reference>
<feature type="repeat" description="ANK" evidence="3">
    <location>
        <begin position="864"/>
        <end position="896"/>
    </location>
</feature>
<dbReference type="Gene3D" id="1.25.40.20">
    <property type="entry name" value="Ankyrin repeat-containing domain"/>
    <property type="match status" value="8"/>
</dbReference>
<feature type="repeat" description="ANK" evidence="3">
    <location>
        <begin position="664"/>
        <end position="696"/>
    </location>
</feature>
<dbReference type="SUPFAM" id="SSF48403">
    <property type="entry name" value="Ankyrin repeat"/>
    <property type="match status" value="6"/>
</dbReference>
<dbReference type="PANTHER" id="PTHR24198">
    <property type="entry name" value="ANKYRIN REPEAT AND PROTEIN KINASE DOMAIN-CONTAINING PROTEIN"/>
    <property type="match status" value="1"/>
</dbReference>
<feature type="repeat" description="ANK" evidence="3">
    <location>
        <begin position="1063"/>
        <end position="1095"/>
    </location>
</feature>
<dbReference type="Pfam" id="PF12796">
    <property type="entry name" value="Ank_2"/>
    <property type="match status" value="11"/>
</dbReference>